<dbReference type="Pfam" id="PF09482">
    <property type="entry name" value="OrgA_MxiK"/>
    <property type="match status" value="1"/>
</dbReference>
<dbReference type="NCBIfam" id="TIGR02555">
    <property type="entry name" value="OrgA_MxiK"/>
    <property type="match status" value="1"/>
</dbReference>
<name>A0A5E4XM55_9BURK</name>
<gene>
    <name evidence="1" type="primary">orgA</name>
    <name evidence="1" type="ORF">PHO31112_03947</name>
</gene>
<proteinExistence type="predicted"/>
<evidence type="ECO:0000313" key="1">
    <source>
        <dbReference type="EMBL" id="VVE37132.1"/>
    </source>
</evidence>
<dbReference type="AlphaFoldDB" id="A0A5E4XM55"/>
<evidence type="ECO:0000313" key="2">
    <source>
        <dbReference type="Proteomes" id="UP000343317"/>
    </source>
</evidence>
<organism evidence="1 2">
    <name type="scientific">Pandoraea horticolens</name>
    <dbReference type="NCBI Taxonomy" id="2508298"/>
    <lineage>
        <taxon>Bacteria</taxon>
        <taxon>Pseudomonadati</taxon>
        <taxon>Pseudomonadota</taxon>
        <taxon>Betaproteobacteria</taxon>
        <taxon>Burkholderiales</taxon>
        <taxon>Burkholderiaceae</taxon>
        <taxon>Pandoraea</taxon>
    </lineage>
</organism>
<reference evidence="1 2" key="1">
    <citation type="submission" date="2019-08" db="EMBL/GenBank/DDBJ databases">
        <authorList>
            <person name="Peeters C."/>
        </authorList>
    </citation>
    <scope>NUCLEOTIDE SEQUENCE [LARGE SCALE GENOMIC DNA]</scope>
    <source>
        <strain evidence="1 2">LMG 31112</strain>
    </source>
</reference>
<dbReference type="EMBL" id="CABPSM010000013">
    <property type="protein sequence ID" value="VVE37132.1"/>
    <property type="molecule type" value="Genomic_DNA"/>
</dbReference>
<dbReference type="InterPro" id="IPR013388">
    <property type="entry name" value="T3SS_OrgA/MxiK"/>
</dbReference>
<dbReference type="RefSeq" id="WP_150622184.1">
    <property type="nucleotide sequence ID" value="NZ_CABPSM010000013.1"/>
</dbReference>
<dbReference type="Proteomes" id="UP000343317">
    <property type="component" value="Unassembled WGS sequence"/>
</dbReference>
<protein>
    <submittedName>
        <fullName evidence="1">Oxygen-regulated invasion protein OrgA</fullName>
    </submittedName>
</protein>
<keyword evidence="2" id="KW-1185">Reference proteome</keyword>
<sequence>MNPTMLLNILYAPLSYAHVDHQCIEGVDLAHMPASAANQKLIDLHQLPTGLDLSADMDQNAKQCLDHWARLPRISFLMGVQRLRTALIEERRYLSLDPLSQRFLCLPLRTPQVVSGNWPMNRDGLVSVGLSSLAPALRRLPSSFRARLPLLFPRSIDPWLRVLIEEKPNRQSEWLPLLFSFATAYAIHELAPAL</sequence>
<accession>A0A5E4XM55</accession>